<organism evidence="1 2">
    <name type="scientific">Rhizopus azygosporus</name>
    <name type="common">Rhizopus microsporus var. azygosporus</name>
    <dbReference type="NCBI Taxonomy" id="86630"/>
    <lineage>
        <taxon>Eukaryota</taxon>
        <taxon>Fungi</taxon>
        <taxon>Fungi incertae sedis</taxon>
        <taxon>Mucoromycota</taxon>
        <taxon>Mucoromycotina</taxon>
        <taxon>Mucoromycetes</taxon>
        <taxon>Mucorales</taxon>
        <taxon>Mucorineae</taxon>
        <taxon>Rhizopodaceae</taxon>
        <taxon>Rhizopus</taxon>
    </lineage>
</organism>
<comment type="caution">
    <text evidence="1">The sequence shown here is derived from an EMBL/GenBank/DDBJ whole genome shotgun (WGS) entry which is preliminary data.</text>
</comment>
<dbReference type="OrthoDB" id="66510at2759"/>
<evidence type="ECO:0000313" key="2">
    <source>
        <dbReference type="Proteomes" id="UP000252139"/>
    </source>
</evidence>
<name>A0A367IMF2_RHIAZ</name>
<feature type="non-terminal residue" evidence="1">
    <location>
        <position position="76"/>
    </location>
</feature>
<dbReference type="AlphaFoldDB" id="A0A367IMF2"/>
<dbReference type="STRING" id="86630.A0A367IMF2"/>
<proteinExistence type="predicted"/>
<accession>A0A367IMF2</accession>
<sequence>MIPFYAEELGNINIVRATILAEPEYDVAKQLQVVDNQLILDPETKIDLSTVGLSISSQDWIVSRVDQPTDGLVPWE</sequence>
<keyword evidence="2" id="KW-1185">Reference proteome</keyword>
<protein>
    <submittedName>
        <fullName evidence="1">Uncharacterized protein</fullName>
    </submittedName>
</protein>
<evidence type="ECO:0000313" key="1">
    <source>
        <dbReference type="EMBL" id="RCH78848.1"/>
    </source>
</evidence>
<dbReference type="Proteomes" id="UP000252139">
    <property type="component" value="Unassembled WGS sequence"/>
</dbReference>
<dbReference type="EMBL" id="PJQL01004877">
    <property type="protein sequence ID" value="RCH78848.1"/>
    <property type="molecule type" value="Genomic_DNA"/>
</dbReference>
<gene>
    <name evidence="1" type="ORF">CU097_001270</name>
</gene>
<reference evidence="1 2" key="1">
    <citation type="journal article" date="2018" name="G3 (Bethesda)">
        <title>Phylogenetic and Phylogenomic Definition of Rhizopus Species.</title>
        <authorList>
            <person name="Gryganskyi A.P."/>
            <person name="Golan J."/>
            <person name="Dolatabadi S."/>
            <person name="Mondo S."/>
            <person name="Robb S."/>
            <person name="Idnurm A."/>
            <person name="Muszewska A."/>
            <person name="Steczkiewicz K."/>
            <person name="Masonjones S."/>
            <person name="Liao H.L."/>
            <person name="Gajdeczka M.T."/>
            <person name="Anike F."/>
            <person name="Vuek A."/>
            <person name="Anishchenko I.M."/>
            <person name="Voigt K."/>
            <person name="de Hoog G.S."/>
            <person name="Smith M.E."/>
            <person name="Heitman J."/>
            <person name="Vilgalys R."/>
            <person name="Stajich J.E."/>
        </authorList>
    </citation>
    <scope>NUCLEOTIDE SEQUENCE [LARGE SCALE GENOMIC DNA]</scope>
    <source>
        <strain evidence="1 2">CBS 357.93</strain>
    </source>
</reference>